<keyword evidence="2" id="KW-1185">Reference proteome</keyword>
<comment type="caution">
    <text evidence="1">The sequence shown here is derived from an EMBL/GenBank/DDBJ whole genome shotgun (WGS) entry which is preliminary data.</text>
</comment>
<dbReference type="EMBL" id="RRYP01011864">
    <property type="protein sequence ID" value="TNV77463.1"/>
    <property type="molecule type" value="Genomic_DNA"/>
</dbReference>
<evidence type="ECO:0000313" key="1">
    <source>
        <dbReference type="EMBL" id="TNV77463.1"/>
    </source>
</evidence>
<dbReference type="AlphaFoldDB" id="A0A8J8T0Y0"/>
<dbReference type="Proteomes" id="UP000785679">
    <property type="component" value="Unassembled WGS sequence"/>
</dbReference>
<evidence type="ECO:0000313" key="2">
    <source>
        <dbReference type="Proteomes" id="UP000785679"/>
    </source>
</evidence>
<accession>A0A8J8T0Y0</accession>
<sequence length="94" mass="10680">MDEVFSLSNRLLMAVTACEAPYQASLSSWVTEMPHIAFRLCRRPLVSDGFCKSSSYSLSELAVIYQLVKHLVLRPFIYDPPLILPLHHPRSNGF</sequence>
<reference evidence="1" key="1">
    <citation type="submission" date="2019-06" db="EMBL/GenBank/DDBJ databases">
        <authorList>
            <person name="Zheng W."/>
        </authorList>
    </citation>
    <scope>NUCLEOTIDE SEQUENCE</scope>
    <source>
        <strain evidence="1">QDHG01</strain>
    </source>
</reference>
<organism evidence="1 2">
    <name type="scientific">Halteria grandinella</name>
    <dbReference type="NCBI Taxonomy" id="5974"/>
    <lineage>
        <taxon>Eukaryota</taxon>
        <taxon>Sar</taxon>
        <taxon>Alveolata</taxon>
        <taxon>Ciliophora</taxon>
        <taxon>Intramacronucleata</taxon>
        <taxon>Spirotrichea</taxon>
        <taxon>Stichotrichia</taxon>
        <taxon>Sporadotrichida</taxon>
        <taxon>Halteriidae</taxon>
        <taxon>Halteria</taxon>
    </lineage>
</organism>
<name>A0A8J8T0Y0_HALGN</name>
<proteinExistence type="predicted"/>
<protein>
    <submittedName>
        <fullName evidence="1">Uncharacterized protein</fullName>
    </submittedName>
</protein>
<gene>
    <name evidence="1" type="ORF">FGO68_gene17769</name>
</gene>